<protein>
    <submittedName>
        <fullName evidence="1">Uncharacterized protein</fullName>
    </submittedName>
</protein>
<name>A0A0A8ZL46_ARUDO</name>
<reference evidence="1" key="1">
    <citation type="submission" date="2014-09" db="EMBL/GenBank/DDBJ databases">
        <authorList>
            <person name="Magalhaes I.L.F."/>
            <person name="Oliveira U."/>
            <person name="Santos F.R."/>
            <person name="Vidigal T.H.D.A."/>
            <person name="Brescovit A.D."/>
            <person name="Santos A.J."/>
        </authorList>
    </citation>
    <scope>NUCLEOTIDE SEQUENCE</scope>
    <source>
        <tissue evidence="1">Shoot tissue taken approximately 20 cm above the soil surface</tissue>
    </source>
</reference>
<proteinExistence type="predicted"/>
<organism evidence="1">
    <name type="scientific">Arundo donax</name>
    <name type="common">Giant reed</name>
    <name type="synonym">Donax arundinaceus</name>
    <dbReference type="NCBI Taxonomy" id="35708"/>
    <lineage>
        <taxon>Eukaryota</taxon>
        <taxon>Viridiplantae</taxon>
        <taxon>Streptophyta</taxon>
        <taxon>Embryophyta</taxon>
        <taxon>Tracheophyta</taxon>
        <taxon>Spermatophyta</taxon>
        <taxon>Magnoliopsida</taxon>
        <taxon>Liliopsida</taxon>
        <taxon>Poales</taxon>
        <taxon>Poaceae</taxon>
        <taxon>PACMAD clade</taxon>
        <taxon>Arundinoideae</taxon>
        <taxon>Arundineae</taxon>
        <taxon>Arundo</taxon>
    </lineage>
</organism>
<evidence type="ECO:0000313" key="1">
    <source>
        <dbReference type="EMBL" id="JAD38428.1"/>
    </source>
</evidence>
<reference evidence="1" key="2">
    <citation type="journal article" date="2015" name="Data Brief">
        <title>Shoot transcriptome of the giant reed, Arundo donax.</title>
        <authorList>
            <person name="Barrero R.A."/>
            <person name="Guerrero F.D."/>
            <person name="Moolhuijzen P."/>
            <person name="Goolsby J.A."/>
            <person name="Tidwell J."/>
            <person name="Bellgard S.E."/>
            <person name="Bellgard M.I."/>
        </authorList>
    </citation>
    <scope>NUCLEOTIDE SEQUENCE</scope>
    <source>
        <tissue evidence="1">Shoot tissue taken approximately 20 cm above the soil surface</tissue>
    </source>
</reference>
<accession>A0A0A8ZL46</accession>
<dbReference type="AlphaFoldDB" id="A0A0A8ZL46"/>
<dbReference type="EMBL" id="GBRH01259467">
    <property type="protein sequence ID" value="JAD38428.1"/>
    <property type="molecule type" value="Transcribed_RNA"/>
</dbReference>
<sequence>MLSLLTYLTLFHKGLHNTFHTMPIKILFKALISNLHSRVPPNSRSMTSSNNFCLKRRVTTHPKLLLLIDQPIV</sequence>